<dbReference type="PRINTS" id="PR00111">
    <property type="entry name" value="ABHYDROLASE"/>
</dbReference>
<keyword evidence="2" id="KW-0378">Hydrolase</keyword>
<dbReference type="Pfam" id="PF00561">
    <property type="entry name" value="Abhydrolase_1"/>
    <property type="match status" value="1"/>
</dbReference>
<evidence type="ECO:0000313" key="5">
    <source>
        <dbReference type="EMBL" id="SNR35056.1"/>
    </source>
</evidence>
<dbReference type="GO" id="GO:0006508">
    <property type="term" value="P:proteolysis"/>
    <property type="evidence" value="ECO:0007669"/>
    <property type="project" value="InterPro"/>
</dbReference>
<evidence type="ECO:0000313" key="6">
    <source>
        <dbReference type="Proteomes" id="UP000198412"/>
    </source>
</evidence>
<feature type="signal peptide" evidence="3">
    <location>
        <begin position="1"/>
        <end position="19"/>
    </location>
</feature>
<dbReference type="InterPro" id="IPR002410">
    <property type="entry name" value="Peptidase_S33"/>
</dbReference>
<evidence type="ECO:0000256" key="2">
    <source>
        <dbReference type="ARBA" id="ARBA00022801"/>
    </source>
</evidence>
<dbReference type="EMBL" id="FZNX01000001">
    <property type="protein sequence ID" value="SNR35056.1"/>
    <property type="molecule type" value="Genomic_DNA"/>
</dbReference>
<feature type="domain" description="AB hydrolase-1" evidence="4">
    <location>
        <begin position="34"/>
        <end position="295"/>
    </location>
</feature>
<dbReference type="GO" id="GO:0016020">
    <property type="term" value="C:membrane"/>
    <property type="evidence" value="ECO:0007669"/>
    <property type="project" value="TreeGrafter"/>
</dbReference>
<dbReference type="Proteomes" id="UP000198412">
    <property type="component" value="Unassembled WGS sequence"/>
</dbReference>
<dbReference type="OrthoDB" id="9780932at2"/>
<evidence type="ECO:0000256" key="1">
    <source>
        <dbReference type="ARBA" id="ARBA00010088"/>
    </source>
</evidence>
<evidence type="ECO:0000259" key="4">
    <source>
        <dbReference type="Pfam" id="PF00561"/>
    </source>
</evidence>
<dbReference type="AlphaFoldDB" id="A0A238VLE2"/>
<evidence type="ECO:0000256" key="3">
    <source>
        <dbReference type="SAM" id="SignalP"/>
    </source>
</evidence>
<sequence length="309" mass="34864">MKKTITLFVFILASIAVNSQTIYSKAFGNPNNETVIYLHGGPGYNSIGFEVTTAKKLSENGFFVIVYDRRGEGRSSDKNAKFTFQETFDDLDAIYTKFNLKVATLIGHSFGGVVGTLYAEKYPNKTKSLVLVAAPLSIKETLSTIIKTSKSIYESNNDNTNLRYIGMLETMDKNSLEYSSYSFGHAMQNGFYMPKPPSEEATAIYTKLKSDTLVKSKDAKMTMEAPKGFWKNEKYTSIDLTQNLKNVLKHKIEIFGLYGTEDGLYSKEHVKKIKGIIPKNNLKYMKNCSHNVFIDQQSQFIASLKTWIH</sequence>
<keyword evidence="3" id="KW-0732">Signal</keyword>
<dbReference type="InterPro" id="IPR029058">
    <property type="entry name" value="AB_hydrolase_fold"/>
</dbReference>
<dbReference type="Gene3D" id="3.40.50.1820">
    <property type="entry name" value="alpha/beta hydrolase"/>
    <property type="match status" value="1"/>
</dbReference>
<dbReference type="SUPFAM" id="SSF53474">
    <property type="entry name" value="alpha/beta-Hydrolases"/>
    <property type="match status" value="1"/>
</dbReference>
<dbReference type="PANTHER" id="PTHR43798:SF33">
    <property type="entry name" value="HYDROLASE, PUTATIVE (AFU_ORTHOLOGUE AFUA_2G14860)-RELATED"/>
    <property type="match status" value="1"/>
</dbReference>
<proteinExistence type="inferred from homology"/>
<dbReference type="InterPro" id="IPR000073">
    <property type="entry name" value="AB_hydrolase_1"/>
</dbReference>
<accession>A0A238VLE2</accession>
<dbReference type="PANTHER" id="PTHR43798">
    <property type="entry name" value="MONOACYLGLYCEROL LIPASE"/>
    <property type="match status" value="1"/>
</dbReference>
<gene>
    <name evidence="5" type="ORF">SAMN04488111_0670</name>
</gene>
<feature type="chain" id="PRO_5013167355" evidence="3">
    <location>
        <begin position="20"/>
        <end position="309"/>
    </location>
</feature>
<dbReference type="GO" id="GO:0008233">
    <property type="term" value="F:peptidase activity"/>
    <property type="evidence" value="ECO:0007669"/>
    <property type="project" value="InterPro"/>
</dbReference>
<protein>
    <submittedName>
        <fullName evidence="5">Proline iminopeptidase</fullName>
    </submittedName>
</protein>
<keyword evidence="6" id="KW-1185">Reference proteome</keyword>
<comment type="similarity">
    <text evidence="1">Belongs to the peptidase S33 family.</text>
</comment>
<dbReference type="RefSeq" id="WP_089377568.1">
    <property type="nucleotide sequence ID" value="NZ_FZNX01000001.1"/>
</dbReference>
<name>A0A238VLE2_9FLAO</name>
<reference evidence="6" key="1">
    <citation type="submission" date="2017-06" db="EMBL/GenBank/DDBJ databases">
        <authorList>
            <person name="Varghese N."/>
            <person name="Submissions S."/>
        </authorList>
    </citation>
    <scope>NUCLEOTIDE SEQUENCE [LARGE SCALE GENOMIC DNA]</scope>
    <source>
        <strain evidence="6">DSM 27993</strain>
    </source>
</reference>
<organism evidence="5 6">
    <name type="scientific">Lutibacter flavus</name>
    <dbReference type="NCBI Taxonomy" id="691689"/>
    <lineage>
        <taxon>Bacteria</taxon>
        <taxon>Pseudomonadati</taxon>
        <taxon>Bacteroidota</taxon>
        <taxon>Flavobacteriia</taxon>
        <taxon>Flavobacteriales</taxon>
        <taxon>Flavobacteriaceae</taxon>
        <taxon>Lutibacter</taxon>
    </lineage>
</organism>
<dbReference type="PRINTS" id="PR00793">
    <property type="entry name" value="PROAMNOPTASE"/>
</dbReference>
<dbReference type="InterPro" id="IPR050266">
    <property type="entry name" value="AB_hydrolase_sf"/>
</dbReference>